<reference evidence="1" key="1">
    <citation type="submission" date="2021-01" db="EMBL/GenBank/DDBJ databases">
        <authorList>
            <consortium name="Genoscope - CEA"/>
            <person name="William W."/>
        </authorList>
    </citation>
    <scope>NUCLEOTIDE SEQUENCE</scope>
</reference>
<dbReference type="Proteomes" id="UP000683925">
    <property type="component" value="Unassembled WGS sequence"/>
</dbReference>
<name>A0A8S1XE71_PAROT</name>
<accession>A0A8S1XE71</accession>
<organism evidence="1 2">
    <name type="scientific">Paramecium octaurelia</name>
    <dbReference type="NCBI Taxonomy" id="43137"/>
    <lineage>
        <taxon>Eukaryota</taxon>
        <taxon>Sar</taxon>
        <taxon>Alveolata</taxon>
        <taxon>Ciliophora</taxon>
        <taxon>Intramacronucleata</taxon>
        <taxon>Oligohymenophorea</taxon>
        <taxon>Peniculida</taxon>
        <taxon>Parameciidae</taxon>
        <taxon>Paramecium</taxon>
    </lineage>
</organism>
<evidence type="ECO:0000313" key="2">
    <source>
        <dbReference type="Proteomes" id="UP000683925"/>
    </source>
</evidence>
<keyword evidence="2" id="KW-1185">Reference proteome</keyword>
<dbReference type="EMBL" id="CAJJDP010000119">
    <property type="protein sequence ID" value="CAD8199390.1"/>
    <property type="molecule type" value="Genomic_DNA"/>
</dbReference>
<proteinExistence type="predicted"/>
<protein>
    <submittedName>
        <fullName evidence="1">Uncharacterized protein</fullName>
    </submittedName>
</protein>
<dbReference type="AlphaFoldDB" id="A0A8S1XE71"/>
<gene>
    <name evidence="1" type="ORF">POCTA_138.1.T1190085</name>
</gene>
<comment type="caution">
    <text evidence="1">The sequence shown here is derived from an EMBL/GenBank/DDBJ whole genome shotgun (WGS) entry which is preliminary data.</text>
</comment>
<evidence type="ECO:0000313" key="1">
    <source>
        <dbReference type="EMBL" id="CAD8199390.1"/>
    </source>
</evidence>
<sequence length="49" mass="5912">MNIKSIFVIKNQILENCKANFEDYIIFQEQAFDRVFVFSLGYQDFQQID</sequence>